<dbReference type="InterPro" id="IPR019405">
    <property type="entry name" value="Lactonase_7-beta_prop"/>
</dbReference>
<dbReference type="GO" id="GO:0005829">
    <property type="term" value="C:cytosol"/>
    <property type="evidence" value="ECO:0007669"/>
    <property type="project" value="TreeGrafter"/>
</dbReference>
<sequence length="342" mass="37192">MEEKILLGTYTKRESKGIYQVILDTDKKTLSDVSFVQAEGSPTYLGTSSDDFLYAVSKDDTAGGMAAYKKLADGSYELINKVMAEGAPPCYVGIDNQRQLVYDANYHKGSLHVYKKNQDGSLTLVDTVQHSGNGPHENQAGPRAHYADLTPDKRLVACDLGTDGVYVYDVSDEGKLTEVSVFQTAPGTGPRHIVFHPSGNTAYIIGELNNTVTSVAYNQDTGAFSYLQTISILPEGFTEFSGAGAIRISQDGKFVYASNRGHNSIAVIALDDSDEKMSVVQIISSEGDFPRDFALNSTDELVVVAHQESDNLTLFERDDSTGKLTLLQKDVFAPEGVCTYFL</sequence>
<reference evidence="2 3" key="1">
    <citation type="submission" date="2017-05" db="EMBL/GenBank/DDBJ databases">
        <title>Vagococcus spp. assemblies.</title>
        <authorList>
            <person name="Gulvik C.A."/>
        </authorList>
    </citation>
    <scope>NUCLEOTIDE SEQUENCE [LARGE SCALE GENOMIC DNA]</scope>
    <source>
        <strain evidence="2 3">CCUG 51432</strain>
    </source>
</reference>
<dbReference type="PANTHER" id="PTHR30344">
    <property type="entry name" value="6-PHOSPHOGLUCONOLACTONASE-RELATED"/>
    <property type="match status" value="1"/>
</dbReference>
<organism evidence="2 3">
    <name type="scientific">Vagococcus elongatus</name>
    <dbReference type="NCBI Taxonomy" id="180344"/>
    <lineage>
        <taxon>Bacteria</taxon>
        <taxon>Bacillati</taxon>
        <taxon>Bacillota</taxon>
        <taxon>Bacilli</taxon>
        <taxon>Lactobacillales</taxon>
        <taxon>Enterococcaceae</taxon>
        <taxon>Vagococcus</taxon>
    </lineage>
</organism>
<evidence type="ECO:0000256" key="1">
    <source>
        <dbReference type="ARBA" id="ARBA00005564"/>
    </source>
</evidence>
<dbReference type="Pfam" id="PF10282">
    <property type="entry name" value="Lactonase"/>
    <property type="match status" value="1"/>
</dbReference>
<dbReference type="PANTHER" id="PTHR30344:SF1">
    <property type="entry name" value="6-PHOSPHOGLUCONOLACTONASE"/>
    <property type="match status" value="1"/>
</dbReference>
<dbReference type="AlphaFoldDB" id="A0A430AL88"/>
<dbReference type="Gene3D" id="2.130.10.10">
    <property type="entry name" value="YVTN repeat-like/Quinoprotein amine dehydrogenase"/>
    <property type="match status" value="1"/>
</dbReference>
<dbReference type="InterPro" id="IPR015943">
    <property type="entry name" value="WD40/YVTN_repeat-like_dom_sf"/>
</dbReference>
<dbReference type="OrthoDB" id="9790815at2"/>
<comment type="caution">
    <text evidence="2">The sequence shown here is derived from an EMBL/GenBank/DDBJ whole genome shotgun (WGS) entry which is preliminary data.</text>
</comment>
<name>A0A430AL88_9ENTE</name>
<proteinExistence type="inferred from homology"/>
<dbReference type="SUPFAM" id="SSF51004">
    <property type="entry name" value="C-terminal (heme d1) domain of cytochrome cd1-nitrite reductase"/>
    <property type="match status" value="1"/>
</dbReference>
<dbReference type="GO" id="GO:0017057">
    <property type="term" value="F:6-phosphogluconolactonase activity"/>
    <property type="evidence" value="ECO:0007669"/>
    <property type="project" value="TreeGrafter"/>
</dbReference>
<dbReference type="Proteomes" id="UP000287605">
    <property type="component" value="Unassembled WGS sequence"/>
</dbReference>
<gene>
    <name evidence="2" type="ORF">CBF29_12945</name>
</gene>
<protein>
    <recommendedName>
        <fullName evidence="4">6-phosphogluconolactonase</fullName>
    </recommendedName>
</protein>
<dbReference type="InterPro" id="IPR050282">
    <property type="entry name" value="Cycloisomerase_2"/>
</dbReference>
<dbReference type="InterPro" id="IPR011048">
    <property type="entry name" value="Haem_d1_sf"/>
</dbReference>
<evidence type="ECO:0000313" key="3">
    <source>
        <dbReference type="Proteomes" id="UP000287605"/>
    </source>
</evidence>
<keyword evidence="3" id="KW-1185">Reference proteome</keyword>
<accession>A0A430AL88</accession>
<dbReference type="EMBL" id="NGKA01000032">
    <property type="protein sequence ID" value="RSU08892.1"/>
    <property type="molecule type" value="Genomic_DNA"/>
</dbReference>
<evidence type="ECO:0000313" key="2">
    <source>
        <dbReference type="EMBL" id="RSU08892.1"/>
    </source>
</evidence>
<comment type="similarity">
    <text evidence="1">Belongs to the cycloisomerase 2 family.</text>
</comment>
<evidence type="ECO:0008006" key="4">
    <source>
        <dbReference type="Google" id="ProtNLM"/>
    </source>
</evidence>
<dbReference type="RefSeq" id="WP_126810129.1">
    <property type="nucleotide sequence ID" value="NZ_NGKA01000032.1"/>
</dbReference>